<keyword evidence="13" id="KW-1185">Reference proteome</keyword>
<feature type="domain" description="CNNM transmembrane" evidence="11">
    <location>
        <begin position="1"/>
        <end position="196"/>
    </location>
</feature>
<dbReference type="InterPro" id="IPR005170">
    <property type="entry name" value="Transptr-assoc_dom"/>
</dbReference>
<name>K0X4N7_9BACT</name>
<evidence type="ECO:0000256" key="8">
    <source>
        <dbReference type="PROSITE-ProRule" id="PRU01193"/>
    </source>
</evidence>
<dbReference type="InterPro" id="IPR044751">
    <property type="entry name" value="Ion_transp-like_CBS"/>
</dbReference>
<feature type="transmembrane region" description="Helical" evidence="9">
    <location>
        <begin position="124"/>
        <end position="142"/>
    </location>
</feature>
<evidence type="ECO:0000256" key="5">
    <source>
        <dbReference type="ARBA" id="ARBA00023122"/>
    </source>
</evidence>
<dbReference type="Pfam" id="PF01595">
    <property type="entry name" value="CNNM"/>
    <property type="match status" value="1"/>
</dbReference>
<keyword evidence="6 8" id="KW-0472">Membrane</keyword>
<evidence type="ECO:0000259" key="11">
    <source>
        <dbReference type="PROSITE" id="PS51846"/>
    </source>
</evidence>
<dbReference type="AlphaFoldDB" id="K0X4N7"/>
<dbReference type="PROSITE" id="PS51371">
    <property type="entry name" value="CBS"/>
    <property type="match status" value="1"/>
</dbReference>
<dbReference type="GeneID" id="77847861"/>
<dbReference type="Proteomes" id="UP000006044">
    <property type="component" value="Unassembled WGS sequence"/>
</dbReference>
<proteinExistence type="predicted"/>
<keyword evidence="3" id="KW-0677">Repeat</keyword>
<sequence length="419" mass="47814">MNWILIIIIALLFSAFFSGMEIAFVSSNKVRVELDMKQQGMMSKILGLFYGNEEQFISTMLVGNNIALVIYGMGMAALLEPVIALVWNQEAFVVLMQTLLSTLLILFVGEFLPKTIFRVNPNATMRFFSPFVWLLYVVLYPISKFTSVVSKCVMRLGGVKIAHQPYGALMSKIELDSFIQKSIEESDSGEPVEPEMKIFQNALDFSNIHLRDCMIPRTELVAVDIDEVTVEELLQTFISTGISKVVVYRENIDNILGYIHASEMFRRHEDWKKSIRPAVFAPESMLANKLMRTLMQQKKSLAIVVDEFGGTAGLVTLEDLVEEIFGDIEDEHDTQNLVARKVSDDEFEFSGRMEIERINEDFGLDIPESDDYLTIAGYILYHYQTLPRLGETVEIGNYRFTILQRKATKIELVRMKIEK</sequence>
<evidence type="ECO:0000256" key="6">
    <source>
        <dbReference type="ARBA" id="ARBA00023136"/>
    </source>
</evidence>
<keyword evidence="2 8" id="KW-0812">Transmembrane</keyword>
<dbReference type="eggNOG" id="COG1253">
    <property type="taxonomic scope" value="Bacteria"/>
</dbReference>
<dbReference type="RefSeq" id="WP_008861017.1">
    <property type="nucleotide sequence ID" value="NZ_JH815203.1"/>
</dbReference>
<dbReference type="InterPro" id="IPR036318">
    <property type="entry name" value="FAD-bd_PCMH-like_sf"/>
</dbReference>
<dbReference type="SUPFAM" id="SSF54631">
    <property type="entry name" value="CBS-domain pair"/>
    <property type="match status" value="1"/>
</dbReference>
<evidence type="ECO:0000256" key="1">
    <source>
        <dbReference type="ARBA" id="ARBA00004141"/>
    </source>
</evidence>
<evidence type="ECO:0008006" key="14">
    <source>
        <dbReference type="Google" id="ProtNLM"/>
    </source>
</evidence>
<dbReference type="Gene3D" id="3.30.465.10">
    <property type="match status" value="1"/>
</dbReference>
<gene>
    <name evidence="12" type="ORF">HMPREF9448_00520</name>
</gene>
<evidence type="ECO:0000256" key="7">
    <source>
        <dbReference type="PROSITE-ProRule" id="PRU00703"/>
    </source>
</evidence>
<dbReference type="HOGENOM" id="CLU_015237_4_1_10"/>
<dbReference type="GO" id="GO:0005886">
    <property type="term" value="C:plasma membrane"/>
    <property type="evidence" value="ECO:0007669"/>
    <property type="project" value="TreeGrafter"/>
</dbReference>
<dbReference type="PANTHER" id="PTHR22777:SF17">
    <property type="entry name" value="UPF0053 PROTEIN SLL0260"/>
    <property type="match status" value="1"/>
</dbReference>
<dbReference type="InterPro" id="IPR046342">
    <property type="entry name" value="CBS_dom_sf"/>
</dbReference>
<dbReference type="Gene3D" id="3.10.580.10">
    <property type="entry name" value="CBS-domain"/>
    <property type="match status" value="1"/>
</dbReference>
<evidence type="ECO:0000256" key="9">
    <source>
        <dbReference type="SAM" id="Phobius"/>
    </source>
</evidence>
<accession>K0X4N7</accession>
<dbReference type="CDD" id="cd04590">
    <property type="entry name" value="CBS_pair_CorC_HlyC_assoc"/>
    <property type="match status" value="1"/>
</dbReference>
<dbReference type="PANTHER" id="PTHR22777">
    <property type="entry name" value="HEMOLYSIN-RELATED"/>
    <property type="match status" value="1"/>
</dbReference>
<evidence type="ECO:0000256" key="2">
    <source>
        <dbReference type="ARBA" id="ARBA00022692"/>
    </source>
</evidence>
<dbReference type="Pfam" id="PF03471">
    <property type="entry name" value="CorC_HlyC"/>
    <property type="match status" value="1"/>
</dbReference>
<feature type="transmembrane region" description="Helical" evidence="9">
    <location>
        <begin position="91"/>
        <end position="112"/>
    </location>
</feature>
<dbReference type="STRING" id="742726.HMPREF9448_00520"/>
<evidence type="ECO:0000256" key="3">
    <source>
        <dbReference type="ARBA" id="ARBA00022737"/>
    </source>
</evidence>
<dbReference type="SUPFAM" id="SSF56176">
    <property type="entry name" value="FAD-binding/transporter-associated domain-like"/>
    <property type="match status" value="1"/>
</dbReference>
<evidence type="ECO:0000313" key="12">
    <source>
        <dbReference type="EMBL" id="EJZ66343.1"/>
    </source>
</evidence>
<reference evidence="12 13" key="1">
    <citation type="submission" date="2012-08" db="EMBL/GenBank/DDBJ databases">
        <title>The Genome Sequence of Barnesiella intestinihominis YIT 11860.</title>
        <authorList>
            <consortium name="The Broad Institute Genome Sequencing Platform"/>
            <person name="Earl A."/>
            <person name="Ward D."/>
            <person name="Feldgarden M."/>
            <person name="Gevers D."/>
            <person name="Morotomi M."/>
            <person name="Walker B."/>
            <person name="Young S.K."/>
            <person name="Zeng Q."/>
            <person name="Gargeya S."/>
            <person name="Fitzgerald M."/>
            <person name="Haas B."/>
            <person name="Abouelleil A."/>
            <person name="Alvarado L."/>
            <person name="Arachchi H.M."/>
            <person name="Berlin A.M."/>
            <person name="Chapman S.B."/>
            <person name="Goldberg J."/>
            <person name="Griggs A."/>
            <person name="Gujja S."/>
            <person name="Hansen M."/>
            <person name="Howarth C."/>
            <person name="Imamovic A."/>
            <person name="Larimer J."/>
            <person name="McCowen C."/>
            <person name="Montmayeur A."/>
            <person name="Murphy C."/>
            <person name="Neiman D."/>
            <person name="Pearson M."/>
            <person name="Priest M."/>
            <person name="Roberts A."/>
            <person name="Saif S."/>
            <person name="Shea T."/>
            <person name="Sisk P."/>
            <person name="Sykes S."/>
            <person name="Wortman J."/>
            <person name="Nusbaum C."/>
            <person name="Birren B."/>
        </authorList>
    </citation>
    <scope>NUCLEOTIDE SEQUENCE [LARGE SCALE GENOMIC DNA]</scope>
    <source>
        <strain evidence="12 13">YIT 11860</strain>
    </source>
</reference>
<evidence type="ECO:0000313" key="13">
    <source>
        <dbReference type="Proteomes" id="UP000006044"/>
    </source>
</evidence>
<dbReference type="GO" id="GO:0050660">
    <property type="term" value="F:flavin adenine dinucleotide binding"/>
    <property type="evidence" value="ECO:0007669"/>
    <property type="project" value="InterPro"/>
</dbReference>
<evidence type="ECO:0000259" key="10">
    <source>
        <dbReference type="PROSITE" id="PS51371"/>
    </source>
</evidence>
<dbReference type="InterPro" id="IPR000644">
    <property type="entry name" value="CBS_dom"/>
</dbReference>
<dbReference type="OrthoDB" id="9798188at2"/>
<comment type="subcellular location">
    <subcellularLocation>
        <location evidence="1">Membrane</location>
        <topology evidence="1">Multi-pass membrane protein</topology>
    </subcellularLocation>
</comment>
<dbReference type="Pfam" id="PF00571">
    <property type="entry name" value="CBS"/>
    <property type="match status" value="2"/>
</dbReference>
<comment type="caution">
    <text evidence="12">The sequence shown here is derived from an EMBL/GenBank/DDBJ whole genome shotgun (WGS) entry which is preliminary data.</text>
</comment>
<dbReference type="SMART" id="SM01091">
    <property type="entry name" value="CorC_HlyC"/>
    <property type="match status" value="1"/>
</dbReference>
<dbReference type="InterPro" id="IPR016169">
    <property type="entry name" value="FAD-bd_PCMH_sub2"/>
</dbReference>
<dbReference type="EMBL" id="ADLE01000001">
    <property type="protein sequence ID" value="EJZ66343.1"/>
    <property type="molecule type" value="Genomic_DNA"/>
</dbReference>
<feature type="domain" description="CBS" evidence="10">
    <location>
        <begin position="274"/>
        <end position="334"/>
    </location>
</feature>
<dbReference type="PATRIC" id="fig|742726.3.peg.542"/>
<dbReference type="InterPro" id="IPR002550">
    <property type="entry name" value="CNNM"/>
</dbReference>
<organism evidence="12 13">
    <name type="scientific">Barnesiella intestinihominis YIT 11860</name>
    <dbReference type="NCBI Taxonomy" id="742726"/>
    <lineage>
        <taxon>Bacteria</taxon>
        <taxon>Pseudomonadati</taxon>
        <taxon>Bacteroidota</taxon>
        <taxon>Bacteroidia</taxon>
        <taxon>Bacteroidales</taxon>
        <taxon>Barnesiellaceae</taxon>
        <taxon>Barnesiella</taxon>
    </lineage>
</organism>
<protein>
    <recommendedName>
        <fullName evidence="14">HlyC/CorC family transporter</fullName>
    </recommendedName>
</protein>
<dbReference type="PROSITE" id="PS51846">
    <property type="entry name" value="CNNM"/>
    <property type="match status" value="1"/>
</dbReference>
<evidence type="ECO:0000256" key="4">
    <source>
        <dbReference type="ARBA" id="ARBA00022989"/>
    </source>
</evidence>
<keyword evidence="5 7" id="KW-0129">CBS domain</keyword>
<keyword evidence="4 8" id="KW-1133">Transmembrane helix</keyword>
<feature type="transmembrane region" description="Helical" evidence="9">
    <location>
        <begin position="56"/>
        <end position="79"/>
    </location>
</feature>